<organism evidence="2 3">
    <name type="scientific">Streptomyces zhaozhouensis</name>
    <dbReference type="NCBI Taxonomy" id="1300267"/>
    <lineage>
        <taxon>Bacteria</taxon>
        <taxon>Bacillati</taxon>
        <taxon>Actinomycetota</taxon>
        <taxon>Actinomycetes</taxon>
        <taxon>Kitasatosporales</taxon>
        <taxon>Streptomycetaceae</taxon>
        <taxon>Streptomyces</taxon>
    </lineage>
</organism>
<dbReference type="AlphaFoldDB" id="A0A286E4L6"/>
<evidence type="ECO:0008006" key="4">
    <source>
        <dbReference type="Google" id="ProtNLM"/>
    </source>
</evidence>
<feature type="signal peptide" evidence="1">
    <location>
        <begin position="1"/>
        <end position="19"/>
    </location>
</feature>
<proteinExistence type="predicted"/>
<sequence length="340" mass="36805">MRLRRGFASVAVVSLVAVAITAPGGGRSGGEATVEGRSQGPDIDASAGFARITYDAPDPASGRGPASSSHTDWLPPACYYAPAYSPEEFQAYWDELSSQFYRVGHPDEDKRLLRESLEEQYGEDGEYPNYNVDKEGEGMFWQVVRNENHPDEAAQWACESRTFWVDFDDSPPADIPQAVDIALLAELAYERIRVPDTEVEMNPGGAQTVNLATWIWPTDGGFEPVSVTASLDGYGLSATTTATPVGLSVAPGTEDARTHPGSGECAIDAPAYREGWEDREPPCGVTYLRSTPEGESYELTASVRWEIAWEGSDGSGGTLPDGVFETAYDVTVDEVQTIVR</sequence>
<reference evidence="2 3" key="1">
    <citation type="submission" date="2017-09" db="EMBL/GenBank/DDBJ databases">
        <authorList>
            <person name="Ehlers B."/>
            <person name="Leendertz F.H."/>
        </authorList>
    </citation>
    <scope>NUCLEOTIDE SEQUENCE [LARGE SCALE GENOMIC DNA]</scope>
    <source>
        <strain evidence="2 3">CGMCC 4.7095</strain>
    </source>
</reference>
<protein>
    <recommendedName>
        <fullName evidence="4">Enoyl reductase</fullName>
    </recommendedName>
</protein>
<evidence type="ECO:0000313" key="3">
    <source>
        <dbReference type="Proteomes" id="UP000219072"/>
    </source>
</evidence>
<dbReference type="Proteomes" id="UP000219072">
    <property type="component" value="Unassembled WGS sequence"/>
</dbReference>
<keyword evidence="1" id="KW-0732">Signal</keyword>
<keyword evidence="3" id="KW-1185">Reference proteome</keyword>
<name>A0A286E4L6_9ACTN</name>
<accession>A0A286E4L6</accession>
<evidence type="ECO:0000313" key="2">
    <source>
        <dbReference type="EMBL" id="SOD65845.1"/>
    </source>
</evidence>
<gene>
    <name evidence="2" type="ORF">SAMN06297387_12379</name>
</gene>
<dbReference type="EMBL" id="OCNE01000023">
    <property type="protein sequence ID" value="SOD65845.1"/>
    <property type="molecule type" value="Genomic_DNA"/>
</dbReference>
<evidence type="ECO:0000256" key="1">
    <source>
        <dbReference type="SAM" id="SignalP"/>
    </source>
</evidence>
<feature type="chain" id="PRO_5039405261" description="Enoyl reductase" evidence="1">
    <location>
        <begin position="20"/>
        <end position="340"/>
    </location>
</feature>